<dbReference type="GeneID" id="129339282"/>
<dbReference type="FunFam" id="1.20.1070.10:FF:000010">
    <property type="entry name" value="Olfactory receptor"/>
    <property type="match status" value="1"/>
</dbReference>
<dbReference type="PROSITE" id="PS50262">
    <property type="entry name" value="G_PROTEIN_RECEP_F1_2"/>
    <property type="match status" value="1"/>
</dbReference>
<dbReference type="CDD" id="cd13954">
    <property type="entry name" value="7tmA_OR"/>
    <property type="match status" value="1"/>
</dbReference>
<keyword evidence="5 13" id="KW-0552">Olfaction</keyword>
<feature type="transmembrane region" description="Helical" evidence="13">
    <location>
        <begin position="97"/>
        <end position="125"/>
    </location>
</feature>
<dbReference type="Proteomes" id="UP001190640">
    <property type="component" value="Chromosome 12"/>
</dbReference>
<feature type="transmembrane region" description="Helical" evidence="13">
    <location>
        <begin position="205"/>
        <end position="231"/>
    </location>
</feature>
<evidence type="ECO:0000256" key="12">
    <source>
        <dbReference type="RuleBase" id="RU000688"/>
    </source>
</evidence>
<evidence type="ECO:0000256" key="11">
    <source>
        <dbReference type="ARBA" id="ARBA00023224"/>
    </source>
</evidence>
<evidence type="ECO:0000256" key="3">
    <source>
        <dbReference type="ARBA" id="ARBA00022606"/>
    </source>
</evidence>
<feature type="domain" description="G-protein coupled receptors family 1 profile" evidence="14">
    <location>
        <begin position="46"/>
        <end position="295"/>
    </location>
</feature>
<evidence type="ECO:0000256" key="5">
    <source>
        <dbReference type="ARBA" id="ARBA00022725"/>
    </source>
</evidence>
<dbReference type="PANTHER" id="PTHR26454">
    <property type="entry name" value="OLFACTORY RECEPTOR"/>
    <property type="match status" value="1"/>
</dbReference>
<keyword evidence="6 13" id="KW-1133">Transmembrane helix</keyword>
<dbReference type="GO" id="GO:0005886">
    <property type="term" value="C:plasma membrane"/>
    <property type="evidence" value="ECO:0007669"/>
    <property type="project" value="UniProtKB-SubCell"/>
</dbReference>
<dbReference type="PANTHER" id="PTHR26454:SF73">
    <property type="entry name" value="OLFACTORY RECEPTOR"/>
    <property type="match status" value="1"/>
</dbReference>
<feature type="transmembrane region" description="Helical" evidence="13">
    <location>
        <begin position="277"/>
        <end position="297"/>
    </location>
</feature>
<dbReference type="PROSITE" id="PS00237">
    <property type="entry name" value="G_PROTEIN_RECEP_F1_1"/>
    <property type="match status" value="1"/>
</dbReference>
<keyword evidence="11 12" id="KW-0807">Transducer</keyword>
<evidence type="ECO:0000256" key="2">
    <source>
        <dbReference type="ARBA" id="ARBA00022475"/>
    </source>
</evidence>
<keyword evidence="8 13" id="KW-0472">Membrane</keyword>
<dbReference type="InterPro" id="IPR000276">
    <property type="entry name" value="GPCR_Rhodpsn"/>
</dbReference>
<dbReference type="InterPro" id="IPR047132">
    <property type="entry name" value="Olfact_rcpt_6C-like"/>
</dbReference>
<dbReference type="KEGG" id="emc:129339282"/>
<dbReference type="PRINTS" id="PR00237">
    <property type="entry name" value="GPCRRHODOPSN"/>
</dbReference>
<keyword evidence="2 13" id="KW-1003">Cell membrane</keyword>
<evidence type="ECO:0000256" key="1">
    <source>
        <dbReference type="ARBA" id="ARBA00004651"/>
    </source>
</evidence>
<keyword evidence="7 12" id="KW-0297">G-protein coupled receptor</keyword>
<protein>
    <recommendedName>
        <fullName evidence="13">Olfactory receptor</fullName>
    </recommendedName>
</protein>
<feature type="transmembrane region" description="Helical" evidence="13">
    <location>
        <begin position="26"/>
        <end position="55"/>
    </location>
</feature>
<sequence>MGEYKAGRQNETNMVEFILLGFPGSVYLQVSMFTLFLIMYILTVFGNASIVILLITNRRLHTPMYFFLCNLSFLEVWYTTASIPKILAIFLGKSRSISFTACVLQLYFVYSLGTTEQFLLSVMAYDRYLAICHPLHYNTLMDISLCGKMAFGSWLCAFFIVSIPAFLISKLSFCGSNVINNFYCSIDSWIALSCTDTYLIETTCFVIAIFVSIGSCLITFLSYLSIISTILHIPSTKGRQKAFSTCSSHLAILILWYGSAIFLFVKPSKQSSLEMTKVVNVLNTIVTPLLNPFIYTLRNKEVKDADKQLYCKGSRFTLTTCVTQQPPSKQTGPCQLSSASDLLERNSFSSWDHVM</sequence>
<organism evidence="15 16">
    <name type="scientific">Eublepharis macularius</name>
    <name type="common">Leopard gecko</name>
    <name type="synonym">Cyrtodactylus macularius</name>
    <dbReference type="NCBI Taxonomy" id="481883"/>
    <lineage>
        <taxon>Eukaryota</taxon>
        <taxon>Metazoa</taxon>
        <taxon>Chordata</taxon>
        <taxon>Craniata</taxon>
        <taxon>Vertebrata</taxon>
        <taxon>Euteleostomi</taxon>
        <taxon>Lepidosauria</taxon>
        <taxon>Squamata</taxon>
        <taxon>Bifurcata</taxon>
        <taxon>Gekkota</taxon>
        <taxon>Eublepharidae</taxon>
        <taxon>Eublepharinae</taxon>
        <taxon>Eublepharis</taxon>
    </lineage>
</organism>
<keyword evidence="15" id="KW-1185">Reference proteome</keyword>
<dbReference type="SUPFAM" id="SSF81321">
    <property type="entry name" value="Family A G protein-coupled receptor-like"/>
    <property type="match status" value="1"/>
</dbReference>
<dbReference type="Gene3D" id="1.20.1070.10">
    <property type="entry name" value="Rhodopsin 7-helix transmembrane proteins"/>
    <property type="match status" value="1"/>
</dbReference>
<keyword evidence="3 13" id="KW-0716">Sensory transduction</keyword>
<dbReference type="RefSeq" id="XP_054849846.1">
    <property type="nucleotide sequence ID" value="XM_054993871.1"/>
</dbReference>
<evidence type="ECO:0000313" key="15">
    <source>
        <dbReference type="Proteomes" id="UP001190640"/>
    </source>
</evidence>
<evidence type="ECO:0000256" key="8">
    <source>
        <dbReference type="ARBA" id="ARBA00023136"/>
    </source>
</evidence>
<dbReference type="AlphaFoldDB" id="A0AA97K6J4"/>
<keyword evidence="4 12" id="KW-0812">Transmembrane</keyword>
<evidence type="ECO:0000256" key="4">
    <source>
        <dbReference type="ARBA" id="ARBA00022692"/>
    </source>
</evidence>
<evidence type="ECO:0000256" key="7">
    <source>
        <dbReference type="ARBA" id="ARBA00023040"/>
    </source>
</evidence>
<evidence type="ECO:0000256" key="10">
    <source>
        <dbReference type="ARBA" id="ARBA00023180"/>
    </source>
</evidence>
<keyword evidence="9 12" id="KW-0675">Receptor</keyword>
<accession>A0AA97K6J4</accession>
<gene>
    <name evidence="16" type="primary">LOC129339282</name>
</gene>
<comment type="subcellular location">
    <subcellularLocation>
        <location evidence="1 13">Cell membrane</location>
        <topology evidence="1 13">Multi-pass membrane protein</topology>
    </subcellularLocation>
</comment>
<feature type="transmembrane region" description="Helical" evidence="13">
    <location>
        <begin position="145"/>
        <end position="168"/>
    </location>
</feature>
<dbReference type="Pfam" id="PF13853">
    <property type="entry name" value="7tm_4"/>
    <property type="match status" value="1"/>
</dbReference>
<evidence type="ECO:0000259" key="14">
    <source>
        <dbReference type="PROSITE" id="PS50262"/>
    </source>
</evidence>
<feature type="transmembrane region" description="Helical" evidence="13">
    <location>
        <begin position="243"/>
        <end position="265"/>
    </location>
</feature>
<keyword evidence="10" id="KW-0325">Glycoprotein</keyword>
<feature type="transmembrane region" description="Helical" evidence="13">
    <location>
        <begin position="67"/>
        <end position="91"/>
    </location>
</feature>
<evidence type="ECO:0000313" key="16">
    <source>
        <dbReference type="RefSeq" id="XP_054849846.1"/>
    </source>
</evidence>
<comment type="similarity">
    <text evidence="12">Belongs to the G-protein coupled receptor 1 family.</text>
</comment>
<dbReference type="GO" id="GO:0004984">
    <property type="term" value="F:olfactory receptor activity"/>
    <property type="evidence" value="ECO:0007669"/>
    <property type="project" value="InterPro"/>
</dbReference>
<evidence type="ECO:0000256" key="9">
    <source>
        <dbReference type="ARBA" id="ARBA00023170"/>
    </source>
</evidence>
<dbReference type="PRINTS" id="PR00245">
    <property type="entry name" value="OLFACTORYR"/>
</dbReference>
<dbReference type="GO" id="GO:0004930">
    <property type="term" value="F:G protein-coupled receptor activity"/>
    <property type="evidence" value="ECO:0007669"/>
    <property type="project" value="UniProtKB-KW"/>
</dbReference>
<dbReference type="InterPro" id="IPR000725">
    <property type="entry name" value="Olfact_rcpt"/>
</dbReference>
<evidence type="ECO:0000256" key="6">
    <source>
        <dbReference type="ARBA" id="ARBA00022989"/>
    </source>
</evidence>
<name>A0AA97K6J4_EUBMA</name>
<proteinExistence type="inferred from homology"/>
<evidence type="ECO:0000256" key="13">
    <source>
        <dbReference type="RuleBase" id="RU363047"/>
    </source>
</evidence>
<dbReference type="InterPro" id="IPR017452">
    <property type="entry name" value="GPCR_Rhodpsn_7TM"/>
</dbReference>
<reference evidence="16" key="1">
    <citation type="submission" date="2025-08" db="UniProtKB">
        <authorList>
            <consortium name="RefSeq"/>
        </authorList>
    </citation>
    <scope>IDENTIFICATION</scope>
    <source>
        <tissue evidence="16">Blood</tissue>
    </source>
</reference>